<protein>
    <submittedName>
        <fullName evidence="1">Uncharacterized protein</fullName>
    </submittedName>
</protein>
<dbReference type="Proteomes" id="UP001501699">
    <property type="component" value="Unassembled WGS sequence"/>
</dbReference>
<reference evidence="2" key="1">
    <citation type="journal article" date="2019" name="Int. J. Syst. Evol. Microbiol.">
        <title>The Global Catalogue of Microorganisms (GCM) 10K type strain sequencing project: providing services to taxonomists for standard genome sequencing and annotation.</title>
        <authorList>
            <consortium name="The Broad Institute Genomics Platform"/>
            <consortium name="The Broad Institute Genome Sequencing Center for Infectious Disease"/>
            <person name="Wu L."/>
            <person name="Ma J."/>
        </authorList>
    </citation>
    <scope>NUCLEOTIDE SEQUENCE [LARGE SCALE GENOMIC DNA]</scope>
    <source>
        <strain evidence="2">JCM 17714</strain>
    </source>
</reference>
<organism evidence="1 2">
    <name type="scientific">Bartonella pachyuromydis</name>
    <dbReference type="NCBI Taxonomy" id="931097"/>
    <lineage>
        <taxon>Bacteria</taxon>
        <taxon>Pseudomonadati</taxon>
        <taxon>Pseudomonadota</taxon>
        <taxon>Alphaproteobacteria</taxon>
        <taxon>Hyphomicrobiales</taxon>
        <taxon>Bartonellaceae</taxon>
        <taxon>Bartonella</taxon>
    </lineage>
</organism>
<evidence type="ECO:0000313" key="1">
    <source>
        <dbReference type="EMBL" id="GAA4664783.1"/>
    </source>
</evidence>
<gene>
    <name evidence="1" type="ORF">GCM10023262_11920</name>
</gene>
<evidence type="ECO:0000313" key="2">
    <source>
        <dbReference type="Proteomes" id="UP001501699"/>
    </source>
</evidence>
<name>A0ABP8VJG1_9HYPH</name>
<comment type="caution">
    <text evidence="1">The sequence shown here is derived from an EMBL/GenBank/DDBJ whole genome shotgun (WGS) entry which is preliminary data.</text>
</comment>
<accession>A0ABP8VJG1</accession>
<dbReference type="RefSeq" id="WP_345119225.1">
    <property type="nucleotide sequence ID" value="NZ_BAABJA010000008.1"/>
</dbReference>
<sequence length="118" mass="13495">MMRENSHFDQAVQNSMNHVRDTINSSFSGAGRYESGAYKKILERELNALSTNAMANHFHQNVQHMNQANAHLNRLRQNRLRMTEDLLKGYEKALSDAAQATTILEADNQQRVNTAHKQ</sequence>
<keyword evidence="2" id="KW-1185">Reference proteome</keyword>
<proteinExistence type="predicted"/>
<dbReference type="EMBL" id="BAABJA010000008">
    <property type="protein sequence ID" value="GAA4664783.1"/>
    <property type="molecule type" value="Genomic_DNA"/>
</dbReference>